<dbReference type="Proteomes" id="UP000433483">
    <property type="component" value="Unassembled WGS sequence"/>
</dbReference>
<dbReference type="OrthoDB" id="90455at2759"/>
<name>A0A6A3XIS2_9STRA</name>
<keyword evidence="3" id="KW-1185">Reference proteome</keyword>
<feature type="region of interest" description="Disordered" evidence="1">
    <location>
        <begin position="1"/>
        <end position="53"/>
    </location>
</feature>
<dbReference type="SUPFAM" id="SSF46689">
    <property type="entry name" value="Homeodomain-like"/>
    <property type="match status" value="1"/>
</dbReference>
<evidence type="ECO:0000313" key="3">
    <source>
        <dbReference type="Proteomes" id="UP000433483"/>
    </source>
</evidence>
<sequence>MREPAETPSEPPQFQPLLPPQFQPLLPPQFQPSALELVRPPFFEPPPDDAAQQHAEETAIASLIEEVYTHPKQRRMHYSMKQKRHALLATEGLSQREAARAQKIPRGTVSGWRKAKEDIFAFNGSEKTLSRAPGRPESIPFSEDLITFMKDVRRESQPLTAATMASYVRDEHSEWLEGYISGKKDAFTAYQSLLRLLRRFAYRHGFVQRTPHVLKEKLQDLEAVQAEFARVFKAKYSGYCPSKLPLLFIVRGEPNGTIEREKLPTYPEDHVYTVQI</sequence>
<dbReference type="AlphaFoldDB" id="A0A6A3XIS2"/>
<evidence type="ECO:0000256" key="1">
    <source>
        <dbReference type="SAM" id="MobiDB-lite"/>
    </source>
</evidence>
<evidence type="ECO:0000313" key="2">
    <source>
        <dbReference type="EMBL" id="KAE9200000.1"/>
    </source>
</evidence>
<feature type="compositionally biased region" description="Pro residues" evidence="1">
    <location>
        <begin position="9"/>
        <end position="30"/>
    </location>
</feature>
<dbReference type="EMBL" id="QXGB01000966">
    <property type="protein sequence ID" value="KAE9200000.1"/>
    <property type="molecule type" value="Genomic_DNA"/>
</dbReference>
<protein>
    <recommendedName>
        <fullName evidence="4">HTH psq-type domain-containing protein</fullName>
    </recommendedName>
</protein>
<comment type="caution">
    <text evidence="2">The sequence shown here is derived from an EMBL/GenBank/DDBJ whole genome shotgun (WGS) entry which is preliminary data.</text>
</comment>
<accession>A0A6A3XIS2</accession>
<evidence type="ECO:0008006" key="4">
    <source>
        <dbReference type="Google" id="ProtNLM"/>
    </source>
</evidence>
<proteinExistence type="predicted"/>
<reference evidence="2 3" key="1">
    <citation type="submission" date="2018-08" db="EMBL/GenBank/DDBJ databases">
        <title>Genomic investigation of the strawberry pathogen Phytophthora fragariae indicates pathogenicity is determined by transcriptional variation in three key races.</title>
        <authorList>
            <person name="Adams T.M."/>
            <person name="Armitage A.D."/>
            <person name="Sobczyk M.K."/>
            <person name="Bates H.J."/>
            <person name="Dunwell J.M."/>
            <person name="Nellist C.F."/>
            <person name="Harrison R.J."/>
        </authorList>
    </citation>
    <scope>NUCLEOTIDE SEQUENCE [LARGE SCALE GENOMIC DNA]</scope>
    <source>
        <strain evidence="2 3">NOV-27</strain>
    </source>
</reference>
<dbReference type="InterPro" id="IPR009057">
    <property type="entry name" value="Homeodomain-like_sf"/>
</dbReference>
<organism evidence="2 3">
    <name type="scientific">Phytophthora fragariae</name>
    <dbReference type="NCBI Taxonomy" id="53985"/>
    <lineage>
        <taxon>Eukaryota</taxon>
        <taxon>Sar</taxon>
        <taxon>Stramenopiles</taxon>
        <taxon>Oomycota</taxon>
        <taxon>Peronosporomycetes</taxon>
        <taxon>Peronosporales</taxon>
        <taxon>Peronosporaceae</taxon>
        <taxon>Phytophthora</taxon>
    </lineage>
</organism>
<gene>
    <name evidence="2" type="ORF">PF005_g15523</name>
</gene>